<dbReference type="EMBL" id="JAQQLI010000003">
    <property type="protein sequence ID" value="MDC7784826.1"/>
    <property type="molecule type" value="Genomic_DNA"/>
</dbReference>
<dbReference type="Proteomes" id="UP001165652">
    <property type="component" value="Unassembled WGS sequence"/>
</dbReference>
<evidence type="ECO:0000313" key="1">
    <source>
        <dbReference type="EMBL" id="MDC7784826.1"/>
    </source>
</evidence>
<gene>
    <name evidence="1" type="ORF">PQJ73_03940</name>
</gene>
<reference evidence="1" key="1">
    <citation type="journal article" date="2023" name="Microbiol Resour">
        <title>Genome Sequences of Rhodoplanes serenus and Two Thermotolerant Strains, Rhodoplanes tepidamans and 'Rhodoplanes cryptolactis,' Further Refine the Genus.</title>
        <authorList>
            <person name="Rayyan A.A."/>
            <person name="Kyndt J.A."/>
        </authorList>
    </citation>
    <scope>NUCLEOTIDE SEQUENCE</scope>
    <source>
        <strain evidence="1">DSM 9987</strain>
    </source>
</reference>
<dbReference type="RefSeq" id="WP_272775672.1">
    <property type="nucleotide sequence ID" value="NZ_JAQQLI010000003.1"/>
</dbReference>
<sequence>MGDMGDDFRAWREHKRQRAAEFRARIPAALKTLAEAGIRVRCLDHGEHYRVDERFDWWPSTGRWRSLDGKQTGFRVRSLIAAVTSSK</sequence>
<evidence type="ECO:0000313" key="2">
    <source>
        <dbReference type="Proteomes" id="UP001165652"/>
    </source>
</evidence>
<proteinExistence type="predicted"/>
<organism evidence="1 2">
    <name type="scientific">Rhodoplanes tepidamans</name>
    <name type="common">Rhodoplanes cryptolactis</name>
    <dbReference type="NCBI Taxonomy" id="200616"/>
    <lineage>
        <taxon>Bacteria</taxon>
        <taxon>Pseudomonadati</taxon>
        <taxon>Pseudomonadota</taxon>
        <taxon>Alphaproteobacteria</taxon>
        <taxon>Hyphomicrobiales</taxon>
        <taxon>Nitrobacteraceae</taxon>
        <taxon>Rhodoplanes</taxon>
    </lineage>
</organism>
<keyword evidence="2" id="KW-1185">Reference proteome</keyword>
<reference evidence="1" key="2">
    <citation type="submission" date="2023-02" db="EMBL/GenBank/DDBJ databases">
        <authorList>
            <person name="Rayyan A."/>
            <person name="Meyer T."/>
            <person name="Kyndt J.A."/>
        </authorList>
    </citation>
    <scope>NUCLEOTIDE SEQUENCE</scope>
    <source>
        <strain evidence="1">DSM 9987</strain>
    </source>
</reference>
<name>A0ABT5J5C1_RHOTP</name>
<protein>
    <submittedName>
        <fullName evidence="1">Uncharacterized protein</fullName>
    </submittedName>
</protein>
<comment type="caution">
    <text evidence="1">The sequence shown here is derived from an EMBL/GenBank/DDBJ whole genome shotgun (WGS) entry which is preliminary data.</text>
</comment>
<accession>A0ABT5J5C1</accession>